<protein>
    <recommendedName>
        <fullName evidence="4">PhzF family phenazine biosynthesis protein</fullName>
    </recommendedName>
</protein>
<dbReference type="Proteomes" id="UP001500542">
    <property type="component" value="Unassembled WGS sequence"/>
</dbReference>
<dbReference type="SUPFAM" id="SSF54506">
    <property type="entry name" value="Diaminopimelate epimerase-like"/>
    <property type="match status" value="1"/>
</dbReference>
<dbReference type="PANTHER" id="PTHR13774">
    <property type="entry name" value="PHENAZINE BIOSYNTHESIS PROTEIN"/>
    <property type="match status" value="1"/>
</dbReference>
<proteinExistence type="predicted"/>
<reference evidence="3" key="1">
    <citation type="journal article" date="2019" name="Int. J. Syst. Evol. Microbiol.">
        <title>The Global Catalogue of Microorganisms (GCM) 10K type strain sequencing project: providing services to taxonomists for standard genome sequencing and annotation.</title>
        <authorList>
            <consortium name="The Broad Institute Genomics Platform"/>
            <consortium name="The Broad Institute Genome Sequencing Center for Infectious Disease"/>
            <person name="Wu L."/>
            <person name="Ma J."/>
        </authorList>
    </citation>
    <scope>NUCLEOTIDE SEQUENCE [LARGE SCALE GENOMIC DNA]</scope>
    <source>
        <strain evidence="3">JCM 10977</strain>
    </source>
</reference>
<name>A0ABP4BPZ6_9ACTN</name>
<feature type="region of interest" description="Disordered" evidence="1">
    <location>
        <begin position="264"/>
        <end position="290"/>
    </location>
</feature>
<evidence type="ECO:0000256" key="1">
    <source>
        <dbReference type="SAM" id="MobiDB-lite"/>
    </source>
</evidence>
<evidence type="ECO:0008006" key="4">
    <source>
        <dbReference type="Google" id="ProtNLM"/>
    </source>
</evidence>
<keyword evidence="3" id="KW-1185">Reference proteome</keyword>
<feature type="compositionally biased region" description="Basic and acidic residues" evidence="1">
    <location>
        <begin position="264"/>
        <end position="274"/>
    </location>
</feature>
<feature type="region of interest" description="Disordered" evidence="1">
    <location>
        <begin position="111"/>
        <end position="135"/>
    </location>
</feature>
<dbReference type="InterPro" id="IPR003719">
    <property type="entry name" value="Phenazine_PhzF-like"/>
</dbReference>
<feature type="compositionally biased region" description="Basic and acidic residues" evidence="1">
    <location>
        <begin position="111"/>
        <end position="123"/>
    </location>
</feature>
<dbReference type="Pfam" id="PF02567">
    <property type="entry name" value="PhzC-PhzF"/>
    <property type="match status" value="1"/>
</dbReference>
<gene>
    <name evidence="2" type="ORF">GCM10009554_57480</name>
</gene>
<organism evidence="2 3">
    <name type="scientific">Kribbella koreensis</name>
    <dbReference type="NCBI Taxonomy" id="57909"/>
    <lineage>
        <taxon>Bacteria</taxon>
        <taxon>Bacillati</taxon>
        <taxon>Actinomycetota</taxon>
        <taxon>Actinomycetes</taxon>
        <taxon>Propionibacteriales</taxon>
        <taxon>Kribbellaceae</taxon>
        <taxon>Kribbella</taxon>
    </lineage>
</organism>
<comment type="caution">
    <text evidence="2">The sequence shown here is derived from an EMBL/GenBank/DDBJ whole genome shotgun (WGS) entry which is preliminary data.</text>
</comment>
<evidence type="ECO:0000313" key="2">
    <source>
        <dbReference type="EMBL" id="GAA0953300.1"/>
    </source>
</evidence>
<dbReference type="Gene3D" id="3.10.310.10">
    <property type="entry name" value="Diaminopimelate Epimerase, Chain A, domain 1"/>
    <property type="match status" value="2"/>
</dbReference>
<dbReference type="EMBL" id="BAAAHK010000014">
    <property type="protein sequence ID" value="GAA0953300.1"/>
    <property type="molecule type" value="Genomic_DNA"/>
</dbReference>
<sequence length="369" mass="39522">MVVDACQRQGRGGSPTAVLDEASYTDEERCRIPAELGTSHAVFIRATGVERGRPSYSLRFFTTEGELPACGHGTVAALALLAIRNGGSTFHAVLSTKSRTFEGWAIRTRDSSVDTPHRTDHRPPQPGSVTARFDPGPITLRAAHASELKAITTSLGLDGEGRLRGRRQASEVVASNACVASNGRPRLLLPVRSRAALANLSPDFDLLRATCDRYGLLGCYAYSIPDRHGRAAARMFAPSIGVPEDIANANSTACLAAHLTRSDTTHLTRSDTARPKRPGTNHLTRPDTSHLTVDTSHLTVDTSHLTVDTSHLIVDTSHLIVDTSHLIVDMGEHLGNPSTITATIDATHPDHPVRVGGQATIARTVLHHP</sequence>
<evidence type="ECO:0000313" key="3">
    <source>
        <dbReference type="Proteomes" id="UP001500542"/>
    </source>
</evidence>
<feature type="region of interest" description="Disordered" evidence="1">
    <location>
        <begin position="1"/>
        <end position="20"/>
    </location>
</feature>
<accession>A0ABP4BPZ6</accession>